<dbReference type="EMBL" id="CP002045">
    <property type="protein sequence ID" value="ADH92153.1"/>
    <property type="molecule type" value="Genomic_DNA"/>
</dbReference>
<feature type="transmembrane region" description="Helical" evidence="1">
    <location>
        <begin position="176"/>
        <end position="197"/>
    </location>
</feature>
<keyword evidence="1" id="KW-1133">Transmembrane helix</keyword>
<accession>D7BMK4</accession>
<gene>
    <name evidence="2" type="ordered locus">Arch_0399</name>
</gene>
<dbReference type="HOGENOM" id="CLU_1163983_0_0_11"/>
<proteinExistence type="predicted"/>
<keyword evidence="1" id="KW-0812">Transmembrane</keyword>
<dbReference type="KEGG" id="ahe:Arch_0399"/>
<dbReference type="RefSeq" id="WP_013169651.1">
    <property type="nucleotide sequence ID" value="NC_014218.1"/>
</dbReference>
<dbReference type="AlphaFoldDB" id="D7BMK4"/>
<keyword evidence="3" id="KW-1185">Reference proteome</keyword>
<dbReference type="STRING" id="644284.Arch_0399"/>
<reference evidence="2 3" key="1">
    <citation type="journal article" date="2010" name="Stand. Genomic Sci.">
        <title>Complete genome sequence of Arcanobacterium haemolyticum type strain (11018).</title>
        <authorList>
            <person name="Yasawong M."/>
            <person name="Teshima H."/>
            <person name="Lapidus A."/>
            <person name="Nolan M."/>
            <person name="Lucas S."/>
            <person name="Glavina Del Rio T."/>
            <person name="Tice H."/>
            <person name="Cheng J."/>
            <person name="Bruce D."/>
            <person name="Detter C."/>
            <person name="Tapia R."/>
            <person name="Han C."/>
            <person name="Goodwin L."/>
            <person name="Pitluck S."/>
            <person name="Liolios K."/>
            <person name="Ivanova N."/>
            <person name="Mavromatis K."/>
            <person name="Mikhailova N."/>
            <person name="Pati A."/>
            <person name="Chen A."/>
            <person name="Palaniappan K."/>
            <person name="Land M."/>
            <person name="Hauser L."/>
            <person name="Chang Y."/>
            <person name="Jeffries C."/>
            <person name="Rohde M."/>
            <person name="Sikorski J."/>
            <person name="Pukall R."/>
            <person name="Goker M."/>
            <person name="Woyke T."/>
            <person name="Bristow J."/>
            <person name="Eisen J."/>
            <person name="Markowitz V."/>
            <person name="Hugenholtz P."/>
            <person name="Kyrpides N."/>
            <person name="Klenk H."/>
        </authorList>
    </citation>
    <scope>NUCLEOTIDE SEQUENCE [LARGE SCALE GENOMIC DNA]</scope>
    <source>
        <strain evidence="3">ATCC 9345 / DSM 20595 / CCUG 17215 / LMG 16163 / NBRC 15585 / NCTC 8452 / 11018</strain>
    </source>
</reference>
<dbReference type="Proteomes" id="UP000000376">
    <property type="component" value="Chromosome"/>
</dbReference>
<feature type="transmembrane region" description="Helical" evidence="1">
    <location>
        <begin position="105"/>
        <end position="128"/>
    </location>
</feature>
<organism evidence="2 3">
    <name type="scientific">Arcanobacterium haemolyticum (strain ATCC 9345 / DSM 20595 / CCM 5947 / CCUG 17215 / LMG 16163 / NBRC 15585 / NCTC 8452 / 11018)</name>
    <dbReference type="NCBI Taxonomy" id="644284"/>
    <lineage>
        <taxon>Bacteria</taxon>
        <taxon>Bacillati</taxon>
        <taxon>Actinomycetota</taxon>
        <taxon>Actinomycetes</taxon>
        <taxon>Actinomycetales</taxon>
        <taxon>Actinomycetaceae</taxon>
        <taxon>Arcanobacterium</taxon>
    </lineage>
</organism>
<feature type="transmembrane region" description="Helical" evidence="1">
    <location>
        <begin position="58"/>
        <end position="84"/>
    </location>
</feature>
<evidence type="ECO:0000313" key="2">
    <source>
        <dbReference type="EMBL" id="ADH92153.1"/>
    </source>
</evidence>
<feature type="transmembrane region" description="Helical" evidence="1">
    <location>
        <begin position="148"/>
        <end position="169"/>
    </location>
</feature>
<keyword evidence="1" id="KW-0472">Membrane</keyword>
<feature type="transmembrane region" description="Helical" evidence="1">
    <location>
        <begin position="12"/>
        <end position="38"/>
    </location>
</feature>
<evidence type="ECO:0000256" key="1">
    <source>
        <dbReference type="SAM" id="Phobius"/>
    </source>
</evidence>
<sequence length="238" mass="25830">MKLASKVFFNKQLIWMSLAILGTVIGALLANLGLTYYLSNAGFIVSDFYMGVTEGANLTWYSKAIGANVLGLSSLFPFIAVAVISTYSAQHTRVFLGAGMERRSIFYIMQLLIISLTAFFTVIVTLLFSGTSALGLASYDGYGVTTVVYTAMLLVTIQEVTLLAIAIFLRFSAGMALAIVFAPPLLFGAFVGYTGFFEIPRVIEFLNNPYGLIGLYAAGFVAVVALNWAIITRLPMRR</sequence>
<protein>
    <submittedName>
        <fullName evidence="2">Uncharacterized protein</fullName>
    </submittedName>
</protein>
<evidence type="ECO:0000313" key="3">
    <source>
        <dbReference type="Proteomes" id="UP000000376"/>
    </source>
</evidence>
<name>D7BMK4_ARCHD</name>
<feature type="transmembrane region" description="Helical" evidence="1">
    <location>
        <begin position="209"/>
        <end position="231"/>
    </location>
</feature>